<dbReference type="InterPro" id="IPR006175">
    <property type="entry name" value="YjgF/YER057c/UK114"/>
</dbReference>
<gene>
    <name evidence="1" type="ORF">SIL82_06925</name>
</gene>
<keyword evidence="2" id="KW-1185">Reference proteome</keyword>
<dbReference type="Pfam" id="PF01042">
    <property type="entry name" value="Ribonuc_L-PSP"/>
    <property type="match status" value="1"/>
</dbReference>
<dbReference type="InterPro" id="IPR035959">
    <property type="entry name" value="RutC-like_sf"/>
</dbReference>
<comment type="caution">
    <text evidence="1">The sequence shown here is derived from an EMBL/GenBank/DDBJ whole genome shotgun (WGS) entry which is preliminary data.</text>
</comment>
<evidence type="ECO:0000313" key="1">
    <source>
        <dbReference type="EMBL" id="MDX5983988.1"/>
    </source>
</evidence>
<protein>
    <submittedName>
        <fullName evidence="1">RidA family protein</fullName>
    </submittedName>
</protein>
<evidence type="ECO:0000313" key="2">
    <source>
        <dbReference type="Proteomes" id="UP001279660"/>
    </source>
</evidence>
<accession>A0ABU4PIG9</accession>
<dbReference type="Proteomes" id="UP001279660">
    <property type="component" value="Unassembled WGS sequence"/>
</dbReference>
<organism evidence="1 2">
    <name type="scientific">Sphingomonas echinoides</name>
    <dbReference type="NCBI Taxonomy" id="59803"/>
    <lineage>
        <taxon>Bacteria</taxon>
        <taxon>Pseudomonadati</taxon>
        <taxon>Pseudomonadota</taxon>
        <taxon>Alphaproteobacteria</taxon>
        <taxon>Sphingomonadales</taxon>
        <taxon>Sphingomonadaceae</taxon>
        <taxon>Sphingomonas</taxon>
    </lineage>
</organism>
<dbReference type="SUPFAM" id="SSF55298">
    <property type="entry name" value="YjgF-like"/>
    <property type="match status" value="1"/>
</dbReference>
<dbReference type="PANTHER" id="PTHR43760">
    <property type="entry name" value="ENDORIBONUCLEASE-RELATED"/>
    <property type="match status" value="1"/>
</dbReference>
<dbReference type="CDD" id="cd02199">
    <property type="entry name" value="YjgF_YER057c_UK114_like_1"/>
    <property type="match status" value="1"/>
</dbReference>
<name>A0ABU4PIG9_9SPHN</name>
<dbReference type="Gene3D" id="3.30.1330.40">
    <property type="entry name" value="RutC-like"/>
    <property type="match status" value="1"/>
</dbReference>
<sequence length="192" mass="20140">MPLSRRIVLSAIAAVPIIGRLAHSQEHTMSTEHALSDRHILIAQRIAALGIDLGRSQPGGAYASAVEDRGVIEVSGMVPSLDGKVIAVGRVGAEVTLEQAQHAALVSALRCLRALEEHLGDLGRIRKVTKMTVYMQAAPGFYQLSEVSNGASEMLAKVLAPAGAHARTSIGVAALPRNAVLELDMTVSVDPA</sequence>
<dbReference type="PANTHER" id="PTHR43760:SF1">
    <property type="entry name" value="ENDORIBONUCLEASE L-PSP_CHORISMATE MUTASE-LIKE DOMAIN-CONTAINING PROTEIN"/>
    <property type="match status" value="1"/>
</dbReference>
<proteinExistence type="predicted"/>
<reference evidence="1 2" key="1">
    <citation type="submission" date="2023-11" db="EMBL/GenBank/DDBJ databases">
        <title>MicrobeMod: A computational toolkit for identifying prokaryotic methylation and restriction-modification with nanopore sequencing.</title>
        <authorList>
            <person name="Crits-Christoph A."/>
            <person name="Kang S.C."/>
            <person name="Lee H."/>
            <person name="Ostrov N."/>
        </authorList>
    </citation>
    <scope>NUCLEOTIDE SEQUENCE [LARGE SCALE GENOMIC DNA]</scope>
    <source>
        <strain evidence="1 2">ATCC 14820</strain>
    </source>
</reference>
<dbReference type="EMBL" id="JAWXXV010000001">
    <property type="protein sequence ID" value="MDX5983988.1"/>
    <property type="molecule type" value="Genomic_DNA"/>
</dbReference>
<dbReference type="RefSeq" id="WP_083834070.1">
    <property type="nucleotide sequence ID" value="NZ_JAWXXV010000001.1"/>
</dbReference>
<dbReference type="InterPro" id="IPR013813">
    <property type="entry name" value="Endoribo_LPSP/chorism_mut-like"/>
</dbReference>